<comment type="caution">
    <text evidence="2">The sequence shown here is derived from an EMBL/GenBank/DDBJ whole genome shotgun (WGS) entry which is preliminary data.</text>
</comment>
<reference evidence="2 3" key="1">
    <citation type="submission" date="2016-10" db="EMBL/GenBank/DDBJ databases">
        <title>Pseudoalteromonas amylolytica sp. nov., isolated from the surface seawater.</title>
        <authorList>
            <person name="Wu Y.-H."/>
            <person name="Cheng H."/>
            <person name="Jin X.-B."/>
            <person name="Wang C.-S."/>
            <person name="Xu X.-W."/>
        </authorList>
    </citation>
    <scope>NUCLEOTIDE SEQUENCE [LARGE SCALE GENOMIC DNA]</scope>
    <source>
        <strain evidence="2 3">JCM 12483</strain>
    </source>
</reference>
<evidence type="ECO:0000256" key="1">
    <source>
        <dbReference type="SAM" id="Phobius"/>
    </source>
</evidence>
<keyword evidence="3" id="KW-1185">Reference proteome</keyword>
<keyword evidence="1" id="KW-1133">Transmembrane helix</keyword>
<keyword evidence="1" id="KW-0472">Membrane</keyword>
<name>A0A1S1N6Z7_9GAMM</name>
<dbReference type="AlphaFoldDB" id="A0A1S1N6Z7"/>
<dbReference type="EMBL" id="MNAN01000034">
    <property type="protein sequence ID" value="OHU94432.1"/>
    <property type="molecule type" value="Genomic_DNA"/>
</dbReference>
<gene>
    <name evidence="2" type="ORF">BIW53_15265</name>
</gene>
<feature type="transmembrane region" description="Helical" evidence="1">
    <location>
        <begin position="43"/>
        <end position="66"/>
    </location>
</feature>
<feature type="transmembrane region" description="Helical" evidence="1">
    <location>
        <begin position="12"/>
        <end position="31"/>
    </location>
</feature>
<keyword evidence="1" id="KW-0812">Transmembrane</keyword>
<feature type="transmembrane region" description="Helical" evidence="1">
    <location>
        <begin position="121"/>
        <end position="137"/>
    </location>
</feature>
<organism evidence="2 3">
    <name type="scientific">Pseudoalteromonas byunsanensis</name>
    <dbReference type="NCBI Taxonomy" id="327939"/>
    <lineage>
        <taxon>Bacteria</taxon>
        <taxon>Pseudomonadati</taxon>
        <taxon>Pseudomonadota</taxon>
        <taxon>Gammaproteobacteria</taxon>
        <taxon>Alteromonadales</taxon>
        <taxon>Pseudoalteromonadaceae</taxon>
        <taxon>Pseudoalteromonas</taxon>
    </lineage>
</organism>
<accession>A0A1S1N6Z7</accession>
<protein>
    <submittedName>
        <fullName evidence="2">Uncharacterized protein</fullName>
    </submittedName>
</protein>
<evidence type="ECO:0000313" key="3">
    <source>
        <dbReference type="Proteomes" id="UP000180253"/>
    </source>
</evidence>
<feature type="transmembrane region" description="Helical" evidence="1">
    <location>
        <begin position="78"/>
        <end position="101"/>
    </location>
</feature>
<dbReference type="RefSeq" id="WP_070992895.1">
    <property type="nucleotide sequence ID" value="NZ_CBCSHD010000009.1"/>
</dbReference>
<evidence type="ECO:0000313" key="2">
    <source>
        <dbReference type="EMBL" id="OHU94432.1"/>
    </source>
</evidence>
<proteinExistence type="predicted"/>
<sequence>MNYYANKLTYICLLFSLVFLVTFDLILTPFFGSGINYQDSSELLTISMPFLFNCAGALCLAMFLAGSLKASKRRYRQYMNICSMSIVVYSLVVSTIFAFGLRDKITGFSLDGFWYDYAPLSSLYLNFLLIILLYWVFRFSAPNEK</sequence>
<dbReference type="Proteomes" id="UP000180253">
    <property type="component" value="Unassembled WGS sequence"/>
</dbReference>